<name>A0AAU9U253_EUPED</name>
<protein>
    <recommendedName>
        <fullName evidence="2">J domain-containing protein</fullName>
    </recommendedName>
</protein>
<feature type="domain" description="J" evidence="2">
    <location>
        <begin position="26"/>
        <end position="90"/>
    </location>
</feature>
<dbReference type="PANTHER" id="PTHR44873:SF1">
    <property type="entry name" value="DNAJ HOMOLOG SUBFAMILY C MEMBER 30, MITOCHONDRIAL"/>
    <property type="match status" value="1"/>
</dbReference>
<keyword evidence="1" id="KW-0472">Membrane</keyword>
<dbReference type="InterPro" id="IPR001623">
    <property type="entry name" value="DnaJ_domain"/>
</dbReference>
<dbReference type="SMART" id="SM00271">
    <property type="entry name" value="DnaJ"/>
    <property type="match status" value="1"/>
</dbReference>
<evidence type="ECO:0000313" key="4">
    <source>
        <dbReference type="Proteomes" id="UP001153954"/>
    </source>
</evidence>
<reference evidence="3" key="1">
    <citation type="submission" date="2022-03" db="EMBL/GenBank/DDBJ databases">
        <authorList>
            <person name="Tunstrom K."/>
        </authorList>
    </citation>
    <scope>NUCLEOTIDE SEQUENCE</scope>
</reference>
<evidence type="ECO:0000259" key="2">
    <source>
        <dbReference type="PROSITE" id="PS50076"/>
    </source>
</evidence>
<keyword evidence="1" id="KW-0812">Transmembrane</keyword>
<dbReference type="CDD" id="cd06257">
    <property type="entry name" value="DnaJ"/>
    <property type="match status" value="1"/>
</dbReference>
<dbReference type="InterPro" id="IPR053025">
    <property type="entry name" value="Mito_ATP_Synthase-Asso"/>
</dbReference>
<dbReference type="Proteomes" id="UP001153954">
    <property type="component" value="Unassembled WGS sequence"/>
</dbReference>
<dbReference type="PANTHER" id="PTHR44873">
    <property type="entry name" value="DNAJ HOMOLOG SUBFAMILY C MEMBER 30, MITOCHONDRIAL"/>
    <property type="match status" value="1"/>
</dbReference>
<keyword evidence="4" id="KW-1185">Reference proteome</keyword>
<evidence type="ECO:0000313" key="3">
    <source>
        <dbReference type="EMBL" id="CAH2093919.1"/>
    </source>
</evidence>
<dbReference type="EMBL" id="CAKOGL010000013">
    <property type="protein sequence ID" value="CAH2093919.1"/>
    <property type="molecule type" value="Genomic_DNA"/>
</dbReference>
<dbReference type="AlphaFoldDB" id="A0AAU9U253"/>
<dbReference type="SUPFAM" id="SSF46565">
    <property type="entry name" value="Chaperone J-domain"/>
    <property type="match status" value="1"/>
</dbReference>
<proteinExistence type="predicted"/>
<feature type="transmembrane region" description="Helical" evidence="1">
    <location>
        <begin position="177"/>
        <end position="195"/>
    </location>
</feature>
<dbReference type="Gene3D" id="1.10.287.110">
    <property type="entry name" value="DnaJ domain"/>
    <property type="match status" value="1"/>
</dbReference>
<organism evidence="3 4">
    <name type="scientific">Euphydryas editha</name>
    <name type="common">Edith's checkerspot</name>
    <dbReference type="NCBI Taxonomy" id="104508"/>
    <lineage>
        <taxon>Eukaryota</taxon>
        <taxon>Metazoa</taxon>
        <taxon>Ecdysozoa</taxon>
        <taxon>Arthropoda</taxon>
        <taxon>Hexapoda</taxon>
        <taxon>Insecta</taxon>
        <taxon>Pterygota</taxon>
        <taxon>Neoptera</taxon>
        <taxon>Endopterygota</taxon>
        <taxon>Lepidoptera</taxon>
        <taxon>Glossata</taxon>
        <taxon>Ditrysia</taxon>
        <taxon>Papilionoidea</taxon>
        <taxon>Nymphalidae</taxon>
        <taxon>Nymphalinae</taxon>
        <taxon>Euphydryas</taxon>
    </lineage>
</organism>
<sequence length="227" mass="26211">MLSTKKTRFVSGVLRTITTTPRTAASHYDVLGVTPKATQNDIKSAYYKLSKLYHPDTSKDEESAKKFRAIAEAYKVLGNIKLKKMYDKGLLIRTENTTRMDYSPEDEPSDPTLKFYKSRQTRNVVPTMDGRTPIYDFDSWSKNHYGELLKKKQYEKNFIRQQQSKRTNVSHDMNQEFVIYAMISIIIVFISLLAYGRSDYDLNTIDNENKSNAESTRNVQLKEGSNS</sequence>
<gene>
    <name evidence="3" type="ORF">EEDITHA_LOCUS9533</name>
</gene>
<keyword evidence="1" id="KW-1133">Transmembrane helix</keyword>
<comment type="caution">
    <text evidence="3">The sequence shown here is derived from an EMBL/GenBank/DDBJ whole genome shotgun (WGS) entry which is preliminary data.</text>
</comment>
<dbReference type="InterPro" id="IPR036869">
    <property type="entry name" value="J_dom_sf"/>
</dbReference>
<dbReference type="PROSITE" id="PS50076">
    <property type="entry name" value="DNAJ_2"/>
    <property type="match status" value="1"/>
</dbReference>
<dbReference type="Pfam" id="PF00226">
    <property type="entry name" value="DnaJ"/>
    <property type="match status" value="1"/>
</dbReference>
<accession>A0AAU9U253</accession>
<evidence type="ECO:0000256" key="1">
    <source>
        <dbReference type="SAM" id="Phobius"/>
    </source>
</evidence>
<dbReference type="PRINTS" id="PR00625">
    <property type="entry name" value="JDOMAIN"/>
</dbReference>